<dbReference type="InterPro" id="IPR017438">
    <property type="entry name" value="ATP-NAD_kinase_N"/>
</dbReference>
<organism evidence="7 8">
    <name type="scientific">Psychrilyobacter piezotolerans</name>
    <dbReference type="NCBI Taxonomy" id="2293438"/>
    <lineage>
        <taxon>Bacteria</taxon>
        <taxon>Fusobacteriati</taxon>
        <taxon>Fusobacteriota</taxon>
        <taxon>Fusobacteriia</taxon>
        <taxon>Fusobacteriales</taxon>
        <taxon>Fusobacteriaceae</taxon>
        <taxon>Psychrilyobacter</taxon>
    </lineage>
</organism>
<feature type="binding site" evidence="6">
    <location>
        <begin position="160"/>
        <end position="165"/>
    </location>
    <ligand>
        <name>NAD(+)</name>
        <dbReference type="ChEBI" id="CHEBI:57540"/>
    </ligand>
</feature>
<accession>A0ABX9KFW6</accession>
<feature type="binding site" evidence="6">
    <location>
        <begin position="50"/>
        <end position="51"/>
    </location>
    <ligand>
        <name>NAD(+)</name>
        <dbReference type="ChEBI" id="CHEBI:57540"/>
    </ligand>
</feature>
<dbReference type="EMBL" id="QUAJ01000016">
    <property type="protein sequence ID" value="REI40754.1"/>
    <property type="molecule type" value="Genomic_DNA"/>
</dbReference>
<comment type="similarity">
    <text evidence="6">Belongs to the NAD kinase family.</text>
</comment>
<feature type="binding site" evidence="6">
    <location>
        <position position="55"/>
    </location>
    <ligand>
        <name>NAD(+)</name>
        <dbReference type="ChEBI" id="CHEBI:57540"/>
    </ligand>
</feature>
<dbReference type="SUPFAM" id="SSF111331">
    <property type="entry name" value="NAD kinase/diacylglycerol kinase-like"/>
    <property type="match status" value="1"/>
</dbReference>
<keyword evidence="6" id="KW-0067">ATP-binding</keyword>
<dbReference type="InterPro" id="IPR016064">
    <property type="entry name" value="NAD/diacylglycerol_kinase_sf"/>
</dbReference>
<feature type="binding site" evidence="6">
    <location>
        <position position="184"/>
    </location>
    <ligand>
        <name>NAD(+)</name>
        <dbReference type="ChEBI" id="CHEBI:57540"/>
    </ligand>
</feature>
<dbReference type="HAMAP" id="MF_00361">
    <property type="entry name" value="NAD_kinase"/>
    <property type="match status" value="1"/>
</dbReference>
<dbReference type="Gene3D" id="2.60.200.30">
    <property type="entry name" value="Probable inorganic polyphosphate/atp-NAD kinase, domain 2"/>
    <property type="match status" value="1"/>
</dbReference>
<keyword evidence="8" id="KW-1185">Reference proteome</keyword>
<protein>
    <recommendedName>
        <fullName evidence="6">NAD kinase</fullName>
        <ecNumber evidence="6">2.7.1.23</ecNumber>
    </recommendedName>
    <alternativeName>
        <fullName evidence="6">ATP-dependent NAD kinase</fullName>
    </alternativeName>
</protein>
<proteinExistence type="inferred from homology"/>
<evidence type="ECO:0000256" key="1">
    <source>
        <dbReference type="ARBA" id="ARBA00022679"/>
    </source>
</evidence>
<comment type="catalytic activity">
    <reaction evidence="5 6">
        <text>NAD(+) + ATP = ADP + NADP(+) + H(+)</text>
        <dbReference type="Rhea" id="RHEA:18629"/>
        <dbReference type="ChEBI" id="CHEBI:15378"/>
        <dbReference type="ChEBI" id="CHEBI:30616"/>
        <dbReference type="ChEBI" id="CHEBI:57540"/>
        <dbReference type="ChEBI" id="CHEBI:58349"/>
        <dbReference type="ChEBI" id="CHEBI:456216"/>
        <dbReference type="EC" id="2.7.1.23"/>
    </reaction>
</comment>
<comment type="subcellular location">
    <subcellularLocation>
        <location evidence="6">Cytoplasm</location>
    </subcellularLocation>
</comment>
<keyword evidence="1 6" id="KW-0808">Transferase</keyword>
<keyword evidence="6" id="KW-0547">Nucleotide-binding</keyword>
<evidence type="ECO:0000256" key="2">
    <source>
        <dbReference type="ARBA" id="ARBA00022777"/>
    </source>
</evidence>
<keyword evidence="6" id="KW-0963">Cytoplasm</keyword>
<feature type="active site" description="Proton acceptor" evidence="6">
    <location>
        <position position="50"/>
    </location>
</feature>
<dbReference type="RefSeq" id="WP_114642675.1">
    <property type="nucleotide sequence ID" value="NZ_JAACIO010000018.1"/>
</dbReference>
<dbReference type="Gene3D" id="3.40.50.10330">
    <property type="entry name" value="Probable inorganic polyphosphate/atp-NAD kinase, domain 1"/>
    <property type="match status" value="1"/>
</dbReference>
<comment type="caution">
    <text evidence="7">The sequence shown here is derived from an EMBL/GenBank/DDBJ whole genome shotgun (WGS) entry which is preliminary data.</text>
</comment>
<dbReference type="InterPro" id="IPR002504">
    <property type="entry name" value="NADK"/>
</dbReference>
<evidence type="ECO:0000256" key="5">
    <source>
        <dbReference type="ARBA" id="ARBA00047925"/>
    </source>
</evidence>
<comment type="cofactor">
    <cofactor evidence="6">
        <name>a divalent metal cation</name>
        <dbReference type="ChEBI" id="CHEBI:60240"/>
    </cofactor>
</comment>
<keyword evidence="3 6" id="KW-0521">NADP</keyword>
<dbReference type="Proteomes" id="UP000263486">
    <property type="component" value="Unassembled WGS sequence"/>
</dbReference>
<sequence>MKKKVCIIYNTSKKDAIKFYEVSKEFFENCGIEVQPEIEGSAFVVVIGGDGTLLKASKEIAAHNKFAVAVNMGSLGFLTDIRRIEALQVFEDVLMGNYKLEERHMLEVEVGGKTYTGLNEVVMAKGGILQKLIRIRASGEHYINTYRADGLIVATPTGSTGYSLSAGGPIIRPNLDVLLITPIAPHNLSTRPIIVDGKEEITLKLEEREGSAYVAVDGDDIIEITKDDTVKIKYSDKKLKLVLPKSRNYYSVLREKLKWGDKIC</sequence>
<keyword evidence="4 6" id="KW-0520">NAD</keyword>
<feature type="binding site" evidence="6">
    <location>
        <position position="131"/>
    </location>
    <ligand>
        <name>NAD(+)</name>
        <dbReference type="ChEBI" id="CHEBI:57540"/>
    </ligand>
</feature>
<gene>
    <name evidence="6" type="primary">nadK</name>
    <name evidence="7" type="ORF">DYH56_09735</name>
</gene>
<dbReference type="EC" id="2.7.1.23" evidence="6"/>
<dbReference type="PANTHER" id="PTHR20275:SF0">
    <property type="entry name" value="NAD KINASE"/>
    <property type="match status" value="1"/>
</dbReference>
<evidence type="ECO:0000256" key="4">
    <source>
        <dbReference type="ARBA" id="ARBA00023027"/>
    </source>
</evidence>
<comment type="caution">
    <text evidence="6">Lacks conserved residue(s) required for the propagation of feature annotation.</text>
</comment>
<evidence type="ECO:0000256" key="6">
    <source>
        <dbReference type="HAMAP-Rule" id="MF_00361"/>
    </source>
</evidence>
<dbReference type="PANTHER" id="PTHR20275">
    <property type="entry name" value="NAD KINASE"/>
    <property type="match status" value="1"/>
</dbReference>
<dbReference type="GO" id="GO:0016301">
    <property type="term" value="F:kinase activity"/>
    <property type="evidence" value="ECO:0007669"/>
    <property type="project" value="UniProtKB-KW"/>
</dbReference>
<name>A0ABX9KFW6_9FUSO</name>
<evidence type="ECO:0000313" key="8">
    <source>
        <dbReference type="Proteomes" id="UP000263486"/>
    </source>
</evidence>
<evidence type="ECO:0000256" key="3">
    <source>
        <dbReference type="ARBA" id="ARBA00022857"/>
    </source>
</evidence>
<reference evidence="7 8" key="1">
    <citation type="submission" date="2018-08" db="EMBL/GenBank/DDBJ databases">
        <title>Draft genome sequence of Psychrilyobacter sp. strain SD5 isolated from Black Sea water.</title>
        <authorList>
            <person name="Yadav S."/>
            <person name="Villanueva L."/>
            <person name="Damste J.S.S."/>
        </authorList>
    </citation>
    <scope>NUCLEOTIDE SEQUENCE [LARGE SCALE GENOMIC DNA]</scope>
    <source>
        <strain evidence="7 8">SD5</strain>
    </source>
</reference>
<feature type="binding site" evidence="6">
    <location>
        <begin position="119"/>
        <end position="120"/>
    </location>
    <ligand>
        <name>NAD(+)</name>
        <dbReference type="ChEBI" id="CHEBI:57540"/>
    </ligand>
</feature>
<evidence type="ECO:0000313" key="7">
    <source>
        <dbReference type="EMBL" id="REI40754.1"/>
    </source>
</evidence>
<feature type="binding site" evidence="6">
    <location>
        <position position="147"/>
    </location>
    <ligand>
        <name>NAD(+)</name>
        <dbReference type="ChEBI" id="CHEBI:57540"/>
    </ligand>
</feature>
<dbReference type="Pfam" id="PF20143">
    <property type="entry name" value="NAD_kinase_C"/>
    <property type="match status" value="1"/>
</dbReference>
<keyword evidence="2 6" id="KW-0418">Kinase</keyword>
<dbReference type="Pfam" id="PF01513">
    <property type="entry name" value="NAD_kinase"/>
    <property type="match status" value="1"/>
</dbReference>
<feature type="binding site" evidence="6">
    <location>
        <position position="149"/>
    </location>
    <ligand>
        <name>NAD(+)</name>
        <dbReference type="ChEBI" id="CHEBI:57540"/>
    </ligand>
</feature>
<dbReference type="InterPro" id="IPR017437">
    <property type="entry name" value="ATP-NAD_kinase_PpnK-typ_C"/>
</dbReference>
<comment type="function">
    <text evidence="6">Involved in the regulation of the intracellular balance of NAD and NADP, and is a key enzyme in the biosynthesis of NADP. Catalyzes specifically the phosphorylation on 2'-hydroxyl of the adenosine moiety of NAD to yield NADP.</text>
</comment>